<keyword evidence="3" id="KW-1185">Reference proteome</keyword>
<evidence type="ECO:0000313" key="2">
    <source>
        <dbReference type="Ensembl" id="ENSOKIP00005097865.1"/>
    </source>
</evidence>
<organism evidence="2 3">
    <name type="scientific">Oncorhynchus kisutch</name>
    <name type="common">Coho salmon</name>
    <name type="synonym">Salmo kisutch</name>
    <dbReference type="NCBI Taxonomy" id="8019"/>
    <lineage>
        <taxon>Eukaryota</taxon>
        <taxon>Metazoa</taxon>
        <taxon>Chordata</taxon>
        <taxon>Craniata</taxon>
        <taxon>Vertebrata</taxon>
        <taxon>Euteleostomi</taxon>
        <taxon>Actinopterygii</taxon>
        <taxon>Neopterygii</taxon>
        <taxon>Teleostei</taxon>
        <taxon>Protacanthopterygii</taxon>
        <taxon>Salmoniformes</taxon>
        <taxon>Salmonidae</taxon>
        <taxon>Salmoninae</taxon>
        <taxon>Oncorhynchus</taxon>
    </lineage>
</organism>
<protein>
    <submittedName>
        <fullName evidence="2">Catenin delta 2</fullName>
    </submittedName>
</protein>
<proteinExistence type="predicted"/>
<reference evidence="2" key="2">
    <citation type="submission" date="2025-09" db="UniProtKB">
        <authorList>
            <consortium name="Ensembl"/>
        </authorList>
    </citation>
    <scope>IDENTIFICATION</scope>
</reference>
<feature type="region of interest" description="Disordered" evidence="1">
    <location>
        <begin position="1"/>
        <end position="39"/>
    </location>
</feature>
<dbReference type="Proteomes" id="UP000694557">
    <property type="component" value="Unassembled WGS sequence"/>
</dbReference>
<dbReference type="Ensembl" id="ENSOKIT00005104884.1">
    <property type="protein sequence ID" value="ENSOKIP00005097865.1"/>
    <property type="gene ID" value="ENSOKIG00005042292.1"/>
</dbReference>
<reference evidence="2" key="1">
    <citation type="submission" date="2025-08" db="UniProtKB">
        <authorList>
            <consortium name="Ensembl"/>
        </authorList>
    </citation>
    <scope>IDENTIFICATION</scope>
</reference>
<sequence>MPVPDQPSEQEKGASLLSPGLPSSNGDGSDGTETTSAILASVKEQELQFERLTRELEAERQIVATQLERCKLGSETGGSMSSISSADEQFRWNIQADGQKDIEDELTTGLELVDSCIRSLQESGILDPHQYNTGEPLLSQSSLQLNSTPEASLQYSASYHSNQTLALSDSAAAATPQRSGQVGGAVHSYNQVGHHDNDDEEKDEDMIMMMIRIMLMFSDSQSLLVKQLSHSRQSYSHMLLRYLFIFSVAEH</sequence>
<name>A0A8C7N3D4_ONCKI</name>
<accession>A0A8C7N3D4</accession>
<feature type="compositionally biased region" description="Low complexity" evidence="1">
    <location>
        <begin position="13"/>
        <end position="27"/>
    </location>
</feature>
<feature type="region of interest" description="Disordered" evidence="1">
    <location>
        <begin position="170"/>
        <end position="200"/>
    </location>
</feature>
<dbReference type="AlphaFoldDB" id="A0A8C7N3D4"/>
<evidence type="ECO:0000313" key="3">
    <source>
        <dbReference type="Proteomes" id="UP000694557"/>
    </source>
</evidence>
<evidence type="ECO:0000256" key="1">
    <source>
        <dbReference type="SAM" id="MobiDB-lite"/>
    </source>
</evidence>
<dbReference type="GeneTree" id="ENSGT00940000154952"/>
<gene>
    <name evidence="2" type="primary">CTNND2</name>
    <name evidence="2" type="synonym">ctnnd2a</name>
</gene>